<accession>A0A0J9E9V0</accession>
<comment type="caution">
    <text evidence="1">The sequence shown here is derived from an EMBL/GenBank/DDBJ whole genome shotgun (WGS) entry which is preliminary data.</text>
</comment>
<proteinExistence type="predicted"/>
<evidence type="ECO:0000313" key="2">
    <source>
        <dbReference type="Proteomes" id="UP000037178"/>
    </source>
</evidence>
<dbReference type="Proteomes" id="UP000037178">
    <property type="component" value="Unassembled WGS sequence"/>
</dbReference>
<dbReference type="AlphaFoldDB" id="A0A0J9E9V0"/>
<organism evidence="1 2">
    <name type="scientific">Candidatus Rhodobacter oscarellae</name>
    <dbReference type="NCBI Taxonomy" id="1675527"/>
    <lineage>
        <taxon>Bacteria</taxon>
        <taxon>Pseudomonadati</taxon>
        <taxon>Pseudomonadota</taxon>
        <taxon>Alphaproteobacteria</taxon>
        <taxon>Rhodobacterales</taxon>
        <taxon>Rhodobacter group</taxon>
        <taxon>Rhodobacter</taxon>
    </lineage>
</organism>
<dbReference type="EMBL" id="LFTY01000002">
    <property type="protein sequence ID" value="KMW58444.1"/>
    <property type="molecule type" value="Genomic_DNA"/>
</dbReference>
<name>A0A0J9E9V0_9RHOB</name>
<keyword evidence="2" id="KW-1185">Reference proteome</keyword>
<gene>
    <name evidence="1" type="ORF">AIOL_003418</name>
</gene>
<reference evidence="1 2" key="1">
    <citation type="submission" date="2015-06" db="EMBL/GenBank/DDBJ databases">
        <title>Draft genome sequence of an Alphaproteobacteria species associated to the Mediterranean sponge Oscarella lobularis.</title>
        <authorList>
            <person name="Jourda C."/>
            <person name="Santini S."/>
            <person name="Claverie J.-M."/>
        </authorList>
    </citation>
    <scope>NUCLEOTIDE SEQUENCE [LARGE SCALE GENOMIC DNA]</scope>
    <source>
        <strain evidence="1">IGS</strain>
    </source>
</reference>
<sequence length="62" mass="6713">MIVLAIRHLSPYLAVISLDQGAGEAGKMNTPVHLIMAASGFGKPETRRVTGWAPSCRTCRKF</sequence>
<protein>
    <submittedName>
        <fullName evidence="1">Uncharacterized protein</fullName>
    </submittedName>
</protein>
<evidence type="ECO:0000313" key="1">
    <source>
        <dbReference type="EMBL" id="KMW58444.1"/>
    </source>
</evidence>